<accession>A0A4Y6PM09</accession>
<accession>A0A5B8XX87</accession>
<keyword evidence="3" id="KW-1185">Reference proteome</keyword>
<dbReference type="EMBL" id="CP041186">
    <property type="protein sequence ID" value="QDG49331.1"/>
    <property type="molecule type" value="Genomic_DNA"/>
</dbReference>
<dbReference type="AlphaFoldDB" id="A0A4Y6PM09"/>
<reference evidence="2 3" key="1">
    <citation type="submission" date="2019-06" db="EMBL/GenBank/DDBJ databases">
        <title>Persicimonas caeni gen. nov., sp. nov., a predatory bacterium isolated from solar saltern.</title>
        <authorList>
            <person name="Wang S."/>
        </authorList>
    </citation>
    <scope>NUCLEOTIDE SEQUENCE [LARGE SCALE GENOMIC DNA]</scope>
    <source>
        <strain evidence="2 3">YN101</strain>
    </source>
</reference>
<evidence type="ECO:0000313" key="3">
    <source>
        <dbReference type="Proteomes" id="UP000315995"/>
    </source>
</evidence>
<evidence type="ECO:0000256" key="1">
    <source>
        <dbReference type="SAM" id="MobiDB-lite"/>
    </source>
</evidence>
<name>A0A4Y6PM09_PERCE</name>
<sequence length="180" mass="19139">MPTCKQCGTEFASPIWKLDAVDFMETDIGPQSKRSEKLRLDAGVFCRAACMAEYLGGGAEQAAQGGHSQGRSSQGSFTQIGHTHVGRLGSDDRPGLPPDAALAPRQPLQGYRQGLLDVEGKSVPYIVGCRYDGTWIAEIQLNSNATASGRGASEHEALANALSVITGEQIHPDEVEKRTG</sequence>
<proteinExistence type="predicted"/>
<evidence type="ECO:0000313" key="2">
    <source>
        <dbReference type="EMBL" id="QDG49331.1"/>
    </source>
</evidence>
<feature type="compositionally biased region" description="Low complexity" evidence="1">
    <location>
        <begin position="61"/>
        <end position="76"/>
    </location>
</feature>
<gene>
    <name evidence="2" type="ORF">FIV42_00845</name>
</gene>
<dbReference type="RefSeq" id="WP_141195830.1">
    <property type="nucleotide sequence ID" value="NZ_CP041186.1"/>
</dbReference>
<dbReference type="Proteomes" id="UP000315995">
    <property type="component" value="Chromosome"/>
</dbReference>
<organism evidence="2 3">
    <name type="scientific">Persicimonas caeni</name>
    <dbReference type="NCBI Taxonomy" id="2292766"/>
    <lineage>
        <taxon>Bacteria</taxon>
        <taxon>Deltaproteobacteria</taxon>
        <taxon>Bradymonadales</taxon>
        <taxon>Bradymonadaceae</taxon>
        <taxon>Persicimonas</taxon>
    </lineage>
</organism>
<protein>
    <submittedName>
        <fullName evidence="2">Uncharacterized protein</fullName>
    </submittedName>
</protein>
<feature type="region of interest" description="Disordered" evidence="1">
    <location>
        <begin position="61"/>
        <end position="104"/>
    </location>
</feature>